<keyword evidence="2" id="KW-0732">Signal</keyword>
<proteinExistence type="predicted"/>
<reference evidence="3 4" key="1">
    <citation type="submission" date="2020-04" db="EMBL/GenBank/DDBJ databases">
        <authorList>
            <person name="Alioto T."/>
            <person name="Alioto T."/>
            <person name="Gomez Garrido J."/>
        </authorList>
    </citation>
    <scope>NUCLEOTIDE SEQUENCE [LARGE SCALE GENOMIC DNA]</scope>
</reference>
<feature type="compositionally biased region" description="Low complexity" evidence="1">
    <location>
        <begin position="68"/>
        <end position="82"/>
    </location>
</feature>
<comment type="caution">
    <text evidence="3">The sequence shown here is derived from an EMBL/GenBank/DDBJ whole genome shotgun (WGS) entry which is preliminary data.</text>
</comment>
<dbReference type="AlphaFoldDB" id="A0A8S1DUQ7"/>
<sequence length="224" mass="24063">MATTVMFAFLGLLAVAQCMPAATTVNINQPEYQVSLNYYNDVDDAAEVTTTADALVAETAAKIVSSNEVEEPVAAAENEVASTEAPAGGAAEQSDHELKQQVTELANGAVRYAYQGQTQHDEQSSSRVSHSLVRNGPPAPPAPEKPYHEINLLPATQQGQVLAYHAGVAATNAISYQHQHLPPLPPLNPAHARLYREQIFTVNVAAPRYGYGYTVRGIERPSQE</sequence>
<evidence type="ECO:0000256" key="2">
    <source>
        <dbReference type="SAM" id="SignalP"/>
    </source>
</evidence>
<feature type="region of interest" description="Disordered" evidence="1">
    <location>
        <begin position="68"/>
        <end position="94"/>
    </location>
</feature>
<accession>A0A8S1DUQ7</accession>
<evidence type="ECO:0000313" key="3">
    <source>
        <dbReference type="EMBL" id="CAB3387654.1"/>
    </source>
</evidence>
<name>A0A8S1DUQ7_9INSE</name>
<evidence type="ECO:0000313" key="4">
    <source>
        <dbReference type="Proteomes" id="UP000494165"/>
    </source>
</evidence>
<protein>
    <recommendedName>
        <fullName evidence="5">DUF4794 domain-containing protein</fullName>
    </recommendedName>
</protein>
<evidence type="ECO:0000256" key="1">
    <source>
        <dbReference type="SAM" id="MobiDB-lite"/>
    </source>
</evidence>
<organism evidence="3 4">
    <name type="scientific">Cloeon dipterum</name>
    <dbReference type="NCBI Taxonomy" id="197152"/>
    <lineage>
        <taxon>Eukaryota</taxon>
        <taxon>Metazoa</taxon>
        <taxon>Ecdysozoa</taxon>
        <taxon>Arthropoda</taxon>
        <taxon>Hexapoda</taxon>
        <taxon>Insecta</taxon>
        <taxon>Pterygota</taxon>
        <taxon>Palaeoptera</taxon>
        <taxon>Ephemeroptera</taxon>
        <taxon>Pisciforma</taxon>
        <taxon>Baetidae</taxon>
        <taxon>Cloeon</taxon>
    </lineage>
</organism>
<feature type="chain" id="PRO_5035782834" description="DUF4794 domain-containing protein" evidence="2">
    <location>
        <begin position="19"/>
        <end position="224"/>
    </location>
</feature>
<gene>
    <name evidence="3" type="ORF">CLODIP_2_CD14153</name>
</gene>
<dbReference type="EMBL" id="CADEPI010000603">
    <property type="protein sequence ID" value="CAB3387654.1"/>
    <property type="molecule type" value="Genomic_DNA"/>
</dbReference>
<evidence type="ECO:0008006" key="5">
    <source>
        <dbReference type="Google" id="ProtNLM"/>
    </source>
</evidence>
<dbReference type="OrthoDB" id="25761at2759"/>
<feature type="signal peptide" evidence="2">
    <location>
        <begin position="1"/>
        <end position="18"/>
    </location>
</feature>
<feature type="region of interest" description="Disordered" evidence="1">
    <location>
        <begin position="116"/>
        <end position="147"/>
    </location>
</feature>
<dbReference type="Proteomes" id="UP000494165">
    <property type="component" value="Unassembled WGS sequence"/>
</dbReference>
<keyword evidence="4" id="KW-1185">Reference proteome</keyword>